<dbReference type="InterPro" id="IPR050708">
    <property type="entry name" value="T6SS_VgrG/RHS"/>
</dbReference>
<dbReference type="EMBL" id="QRIS01000049">
    <property type="protein sequence ID" value="RHG78767.1"/>
    <property type="molecule type" value="Genomic_DNA"/>
</dbReference>
<dbReference type="Proteomes" id="UP000284472">
    <property type="component" value="Unassembled WGS sequence"/>
</dbReference>
<protein>
    <submittedName>
        <fullName evidence="1">RHS repeat-associated core domain-containing protein</fullName>
    </submittedName>
</protein>
<dbReference type="Proteomes" id="UP000283981">
    <property type="component" value="Unassembled WGS sequence"/>
</dbReference>
<name>A0A414CWJ3_MEDGN</name>
<organism evidence="1 4">
    <name type="scientific">Mediterraneibacter gnavus</name>
    <name type="common">Ruminococcus gnavus</name>
    <dbReference type="NCBI Taxonomy" id="33038"/>
    <lineage>
        <taxon>Bacteria</taxon>
        <taxon>Bacillati</taxon>
        <taxon>Bacillota</taxon>
        <taxon>Clostridia</taxon>
        <taxon>Lachnospirales</taxon>
        <taxon>Lachnospiraceae</taxon>
        <taxon>Mediterraneibacter</taxon>
    </lineage>
</organism>
<dbReference type="PANTHER" id="PTHR32305">
    <property type="match status" value="1"/>
</dbReference>
<sequence length="510" mass="57529">MQTRYGYDAFGNRTWKEGSGERTSYQYNALNQMVSERQGGIRREYGYDKRGNLTGILENGAWKKQYVYGAINRLEEAVDAAGKQARYQYNGLGHRVGKQEGIIPKEKLEKLDPQNRIGMEVGNSRQIAYTLDLTRQYYNLLERTEESQSQRYFWDGNVAAYEENGGRNYYLQDELGSSLRIEDSAGNLRESYGYGAFGEDLYQNQGKKQPFGYTGYQRDEIAGTYYAQAREYLAESGRFQERDIIKGQTSYPLTLNEYIYCGNMPFYYYDPNGLFWHIVCGAAVGIVANTVINVGTSLLSGEKITASQVISSIIGGAITGGITAATGNVMAGTVVGGAAERIIKGTMDGDSIQDIAQDVAVGTVVDVAIAKVGKYLINTSMADSMKNYLKGTKWGNKIFKSDRYYRSQITRARNAWKNKKIIKPRFRTYMNGFLGVSGMELIDKVTDLQASYIPGMDIKEELRHILNDIYDNGEEWIKEANEMRNYTNQILDKMLKTITNEELETVLCIE</sequence>
<dbReference type="NCBIfam" id="TIGR03696">
    <property type="entry name" value="Rhs_assc_core"/>
    <property type="match status" value="1"/>
</dbReference>
<dbReference type="InterPro" id="IPR022385">
    <property type="entry name" value="Rhs_assc_core"/>
</dbReference>
<dbReference type="RefSeq" id="WP_118044233.1">
    <property type="nucleotide sequence ID" value="NZ_JAQDNS010000052.1"/>
</dbReference>
<dbReference type="EMBL" id="QSIR01000050">
    <property type="protein sequence ID" value="RHC99921.1"/>
    <property type="molecule type" value="Genomic_DNA"/>
</dbReference>
<proteinExistence type="predicted"/>
<dbReference type="PANTHER" id="PTHR32305:SF15">
    <property type="entry name" value="PROTEIN RHSA-RELATED"/>
    <property type="match status" value="1"/>
</dbReference>
<gene>
    <name evidence="2" type="ORF">DW243_17145</name>
    <name evidence="1" type="ORF">DW812_17595</name>
</gene>
<dbReference type="Gene3D" id="2.180.10.10">
    <property type="entry name" value="RHS repeat-associated core"/>
    <property type="match status" value="1"/>
</dbReference>
<evidence type="ECO:0000313" key="1">
    <source>
        <dbReference type="EMBL" id="RHC99921.1"/>
    </source>
</evidence>
<comment type="caution">
    <text evidence="1">The sequence shown here is derived from an EMBL/GenBank/DDBJ whole genome shotgun (WGS) entry which is preliminary data.</text>
</comment>
<evidence type="ECO:0000313" key="4">
    <source>
        <dbReference type="Proteomes" id="UP000284472"/>
    </source>
</evidence>
<reference evidence="3 4" key="1">
    <citation type="submission" date="2018-08" db="EMBL/GenBank/DDBJ databases">
        <title>A genome reference for cultivated species of the human gut microbiota.</title>
        <authorList>
            <person name="Zou Y."/>
            <person name="Xue W."/>
            <person name="Luo G."/>
        </authorList>
    </citation>
    <scope>NUCLEOTIDE SEQUENCE [LARGE SCALE GENOMIC DNA]</scope>
    <source>
        <strain evidence="2 3">AM21-18</strain>
        <strain evidence="1 4">AM32-6</strain>
    </source>
</reference>
<evidence type="ECO:0000313" key="3">
    <source>
        <dbReference type="Proteomes" id="UP000283981"/>
    </source>
</evidence>
<dbReference type="AlphaFoldDB" id="A0A414CWJ3"/>
<evidence type="ECO:0000313" key="2">
    <source>
        <dbReference type="EMBL" id="RHG78767.1"/>
    </source>
</evidence>
<accession>A0A414CWJ3</accession>